<dbReference type="EMBL" id="WXEY01000005">
    <property type="protein sequence ID" value="MZP29533.1"/>
    <property type="molecule type" value="Genomic_DNA"/>
</dbReference>
<keyword evidence="2 3" id="KW-0808">Transferase</keyword>
<protein>
    <submittedName>
        <fullName evidence="3">WecB/TagA/CpsF family glycosyltransferase</fullName>
    </submittedName>
</protein>
<gene>
    <name evidence="3" type="ORF">GTO91_07410</name>
</gene>
<dbReference type="InterPro" id="IPR004629">
    <property type="entry name" value="WecG_TagA_CpsF"/>
</dbReference>
<dbReference type="NCBIfam" id="TIGR00696">
    <property type="entry name" value="wecG_tagA_cpsF"/>
    <property type="match status" value="1"/>
</dbReference>
<evidence type="ECO:0000256" key="1">
    <source>
        <dbReference type="ARBA" id="ARBA00022676"/>
    </source>
</evidence>
<evidence type="ECO:0000313" key="4">
    <source>
        <dbReference type="Proteomes" id="UP000463470"/>
    </source>
</evidence>
<evidence type="ECO:0000256" key="2">
    <source>
        <dbReference type="ARBA" id="ARBA00022679"/>
    </source>
</evidence>
<reference evidence="3 4" key="1">
    <citation type="submission" date="2020-01" db="EMBL/GenBank/DDBJ databases">
        <title>Whole-genome sequence of Heliobacterium undosum DSM 13378.</title>
        <authorList>
            <person name="Kyndt J.A."/>
            <person name="Meyer T.E."/>
        </authorList>
    </citation>
    <scope>NUCLEOTIDE SEQUENCE [LARGE SCALE GENOMIC DNA]</scope>
    <source>
        <strain evidence="3 4">DSM 13378</strain>
    </source>
</reference>
<proteinExistence type="predicted"/>
<dbReference type="CDD" id="cd06533">
    <property type="entry name" value="Glyco_transf_WecG_TagA"/>
    <property type="match status" value="1"/>
</dbReference>
<accession>A0A845L068</accession>
<dbReference type="OrthoDB" id="9771846at2"/>
<organism evidence="3 4">
    <name type="scientific">Heliomicrobium undosum</name>
    <dbReference type="NCBI Taxonomy" id="121734"/>
    <lineage>
        <taxon>Bacteria</taxon>
        <taxon>Bacillati</taxon>
        <taxon>Bacillota</taxon>
        <taxon>Clostridia</taxon>
        <taxon>Eubacteriales</taxon>
        <taxon>Heliobacteriaceae</taxon>
        <taxon>Heliomicrobium</taxon>
    </lineage>
</organism>
<comment type="caution">
    <text evidence="3">The sequence shown here is derived from an EMBL/GenBank/DDBJ whole genome shotgun (WGS) entry which is preliminary data.</text>
</comment>
<dbReference type="Proteomes" id="UP000463470">
    <property type="component" value="Unassembled WGS sequence"/>
</dbReference>
<name>A0A845L068_9FIRM</name>
<dbReference type="GO" id="GO:0016758">
    <property type="term" value="F:hexosyltransferase activity"/>
    <property type="evidence" value="ECO:0007669"/>
    <property type="project" value="TreeGrafter"/>
</dbReference>
<evidence type="ECO:0000313" key="3">
    <source>
        <dbReference type="EMBL" id="MZP29533.1"/>
    </source>
</evidence>
<dbReference type="PANTHER" id="PTHR34136">
    <property type="match status" value="1"/>
</dbReference>
<keyword evidence="1" id="KW-0328">Glycosyltransferase</keyword>
<dbReference type="RefSeq" id="WP_161257149.1">
    <property type="nucleotide sequence ID" value="NZ_WXEY01000005.1"/>
</dbReference>
<sequence length="255" mass="28210">MKGKQAGKRISILGSPVDSLTLDQAAFRISALIRQGGCHQVVTANPEILYSAMHDDDLQAILGRAALVTADGIGVVWASSFLGEAVPERVTGIDLMGHLMASAAREGWTCAFIGGKPGIALSAARRLSEQYPGLAVAGCYHGYFSEQEERAILDDLRRLRPHLLFVGFGAPRQEKWIDRVLRFDLCEEGANGLVAIGVGGSFDVFSGTVKRAPLWIRRLHLEWLYRLAGQPSRLKRQVRLPLFMKAVFQQKWKRW</sequence>
<dbReference type="Pfam" id="PF03808">
    <property type="entry name" value="Glyco_tran_WecG"/>
    <property type="match status" value="1"/>
</dbReference>
<dbReference type="AlphaFoldDB" id="A0A845L068"/>
<dbReference type="PANTHER" id="PTHR34136:SF1">
    <property type="entry name" value="UDP-N-ACETYL-D-MANNOSAMINURONIC ACID TRANSFERASE"/>
    <property type="match status" value="1"/>
</dbReference>
<keyword evidence="4" id="KW-1185">Reference proteome</keyword>